<name>A0A0J9VJ90_PLAV1</name>
<evidence type="ECO:0000313" key="2">
    <source>
        <dbReference type="Proteomes" id="UP000053327"/>
    </source>
</evidence>
<reference evidence="1 2" key="1">
    <citation type="submission" date="2011-08" db="EMBL/GenBank/DDBJ databases">
        <title>The Genome Sequence of Plasmodium vivax Brazil I.</title>
        <authorList>
            <consortium name="The Broad Institute Genome Sequencing Platform"/>
            <consortium name="The Broad Institute Genome Sequencing Center for Infectious Disease"/>
            <person name="Neafsey D."/>
            <person name="Carlton J."/>
            <person name="Barnwell J."/>
            <person name="Collins W."/>
            <person name="Escalante A."/>
            <person name="Mullikin J."/>
            <person name="Saul A."/>
            <person name="Guigo R."/>
            <person name="Camara F."/>
            <person name="Young S.K."/>
            <person name="Zeng Q."/>
            <person name="Gargeya S."/>
            <person name="Fitzgerald M."/>
            <person name="Haas B."/>
            <person name="Abouelleil A."/>
            <person name="Alvarado L."/>
            <person name="Arachchi H.M."/>
            <person name="Berlin A."/>
            <person name="Brown A."/>
            <person name="Chapman S.B."/>
            <person name="Chen Z."/>
            <person name="Dunbar C."/>
            <person name="Freedman E."/>
            <person name="Gearin G."/>
            <person name="Gellesch M."/>
            <person name="Goldberg J."/>
            <person name="Griggs A."/>
            <person name="Gujja S."/>
            <person name="Heiman D."/>
            <person name="Howarth C."/>
            <person name="Larson L."/>
            <person name="Lui A."/>
            <person name="MacDonald P.J.P."/>
            <person name="Montmayeur A."/>
            <person name="Murphy C."/>
            <person name="Neiman D."/>
            <person name="Pearson M."/>
            <person name="Priest M."/>
            <person name="Roberts A."/>
            <person name="Saif S."/>
            <person name="Shea T."/>
            <person name="Shenoy N."/>
            <person name="Sisk P."/>
            <person name="Stolte C."/>
            <person name="Sykes S."/>
            <person name="Wortman J."/>
            <person name="Nusbaum C."/>
            <person name="Birren B."/>
        </authorList>
    </citation>
    <scope>NUCLEOTIDE SEQUENCE [LARGE SCALE GENOMIC DNA]</scope>
    <source>
        <strain evidence="1 2">Brazil I</strain>
    </source>
</reference>
<evidence type="ECO:0000313" key="1">
    <source>
        <dbReference type="EMBL" id="KMZ86853.1"/>
    </source>
</evidence>
<sequence length="98" mass="12215">SFFYDLYNLYPSHFDIDDKFLDDIKYFPDPILKYVALYFYYNYLAAKDYFAPNSYNNNFACNNLNRWLDQHKSFFTHSEKCKYNTKQWDMHIEPLWER</sequence>
<accession>A0A0J9VJ90</accession>
<organism evidence="1 2">
    <name type="scientific">Plasmodium vivax (strain Brazil I)</name>
    <dbReference type="NCBI Taxonomy" id="1033975"/>
    <lineage>
        <taxon>Eukaryota</taxon>
        <taxon>Sar</taxon>
        <taxon>Alveolata</taxon>
        <taxon>Apicomplexa</taxon>
        <taxon>Aconoidasida</taxon>
        <taxon>Haemosporida</taxon>
        <taxon>Plasmodiidae</taxon>
        <taxon>Plasmodium</taxon>
        <taxon>Plasmodium (Plasmodium)</taxon>
    </lineage>
</organism>
<feature type="non-terminal residue" evidence="1">
    <location>
        <position position="1"/>
    </location>
</feature>
<gene>
    <name evidence="1" type="ORF">PVBG_04511</name>
</gene>
<proteinExistence type="predicted"/>
<feature type="non-terminal residue" evidence="1">
    <location>
        <position position="98"/>
    </location>
</feature>
<protein>
    <submittedName>
        <fullName evidence="1">Uncharacterized protein</fullName>
    </submittedName>
</protein>
<dbReference type="AlphaFoldDB" id="A0A0J9VJ90"/>
<dbReference type="EMBL" id="KQ234816">
    <property type="protein sequence ID" value="KMZ86853.1"/>
    <property type="molecule type" value="Genomic_DNA"/>
</dbReference>
<dbReference type="Proteomes" id="UP000053327">
    <property type="component" value="Unassembled WGS sequence"/>
</dbReference>